<dbReference type="Proteomes" id="UP000600247">
    <property type="component" value="Unassembled WGS sequence"/>
</dbReference>
<protein>
    <recommendedName>
        <fullName evidence="3">Sporulation histidine kinase inhibitor Sda</fullName>
    </recommendedName>
</protein>
<dbReference type="EMBL" id="BMHY01000001">
    <property type="protein sequence ID" value="GGG52364.1"/>
    <property type="molecule type" value="Genomic_DNA"/>
</dbReference>
<dbReference type="Gene3D" id="1.10.287.1100">
    <property type="entry name" value="Sporulation inhibitor A"/>
    <property type="match status" value="1"/>
</dbReference>
<dbReference type="SUPFAM" id="SSF100985">
    <property type="entry name" value="Sporulation inhibitor Sda"/>
    <property type="match status" value="1"/>
</dbReference>
<gene>
    <name evidence="1" type="ORF">GCM10010918_01330</name>
</gene>
<keyword evidence="2" id="KW-1185">Reference proteome</keyword>
<sequence length="60" mass="6744">MQVGKFQPNQSNWSGMSDENLISCYNEALAAKCDADFIEILLCVMRGRGLKVDYPSEEVK</sequence>
<reference evidence="1 2" key="1">
    <citation type="journal article" date="2014" name="Int. J. Syst. Evol. Microbiol.">
        <title>Complete genome sequence of Corynebacterium casei LMG S-19264T (=DSM 44701T), isolated from a smear-ripened cheese.</title>
        <authorList>
            <consortium name="US DOE Joint Genome Institute (JGI-PGF)"/>
            <person name="Walter F."/>
            <person name="Albersmeier A."/>
            <person name="Kalinowski J."/>
            <person name="Ruckert C."/>
        </authorList>
    </citation>
    <scope>NUCLEOTIDE SEQUENCE [LARGE SCALE GENOMIC DNA]</scope>
    <source>
        <strain evidence="1 2">CGMCC 1.15286</strain>
    </source>
</reference>
<proteinExistence type="predicted"/>
<dbReference type="Pfam" id="PF08970">
    <property type="entry name" value="Sda"/>
    <property type="match status" value="1"/>
</dbReference>
<dbReference type="AlphaFoldDB" id="A0A917GNQ4"/>
<accession>A0A917GNQ4</accession>
<name>A0A917GNQ4_9BACL</name>
<organism evidence="1 2">
    <name type="scientific">Paenibacillus radicis</name>
    <name type="common">ex Gao et al. 2016</name>
    <dbReference type="NCBI Taxonomy" id="1737354"/>
    <lineage>
        <taxon>Bacteria</taxon>
        <taxon>Bacillati</taxon>
        <taxon>Bacillota</taxon>
        <taxon>Bacilli</taxon>
        <taxon>Bacillales</taxon>
        <taxon>Paenibacillaceae</taxon>
        <taxon>Paenibacillus</taxon>
    </lineage>
</organism>
<evidence type="ECO:0000313" key="2">
    <source>
        <dbReference type="Proteomes" id="UP000600247"/>
    </source>
</evidence>
<dbReference type="InterPro" id="IPR015064">
    <property type="entry name" value="Sda"/>
</dbReference>
<evidence type="ECO:0008006" key="3">
    <source>
        <dbReference type="Google" id="ProtNLM"/>
    </source>
</evidence>
<evidence type="ECO:0000313" key="1">
    <source>
        <dbReference type="EMBL" id="GGG52364.1"/>
    </source>
</evidence>
<dbReference type="InterPro" id="IPR036916">
    <property type="entry name" value="Sda_sf"/>
</dbReference>
<comment type="caution">
    <text evidence="1">The sequence shown here is derived from an EMBL/GenBank/DDBJ whole genome shotgun (WGS) entry which is preliminary data.</text>
</comment>